<dbReference type="Proteomes" id="UP000728032">
    <property type="component" value="Unassembled WGS sequence"/>
</dbReference>
<dbReference type="EMBL" id="OC928625">
    <property type="protein sequence ID" value="CAD7657854.1"/>
    <property type="molecule type" value="Genomic_DNA"/>
</dbReference>
<accession>A0A7R9QUP8</accession>
<organism evidence="2">
    <name type="scientific">Oppiella nova</name>
    <dbReference type="NCBI Taxonomy" id="334625"/>
    <lineage>
        <taxon>Eukaryota</taxon>
        <taxon>Metazoa</taxon>
        <taxon>Ecdysozoa</taxon>
        <taxon>Arthropoda</taxon>
        <taxon>Chelicerata</taxon>
        <taxon>Arachnida</taxon>
        <taxon>Acari</taxon>
        <taxon>Acariformes</taxon>
        <taxon>Sarcoptiformes</taxon>
        <taxon>Oribatida</taxon>
        <taxon>Brachypylina</taxon>
        <taxon>Oppioidea</taxon>
        <taxon>Oppiidae</taxon>
        <taxon>Oppiella</taxon>
    </lineage>
</organism>
<feature type="transmembrane region" description="Helical" evidence="1">
    <location>
        <begin position="109"/>
        <end position="135"/>
    </location>
</feature>
<dbReference type="AlphaFoldDB" id="A0A7R9QUP8"/>
<evidence type="ECO:0000313" key="3">
    <source>
        <dbReference type="Proteomes" id="UP000728032"/>
    </source>
</evidence>
<reference evidence="2" key="1">
    <citation type="submission" date="2020-11" db="EMBL/GenBank/DDBJ databases">
        <authorList>
            <person name="Tran Van P."/>
        </authorList>
    </citation>
    <scope>NUCLEOTIDE SEQUENCE</scope>
</reference>
<gene>
    <name evidence="2" type="ORF">ONB1V03_LOCUS14479</name>
</gene>
<name>A0A7R9QUP8_9ACAR</name>
<keyword evidence="3" id="KW-1185">Reference proteome</keyword>
<keyword evidence="1" id="KW-0812">Transmembrane</keyword>
<evidence type="ECO:0000313" key="2">
    <source>
        <dbReference type="EMBL" id="CAD7657854.1"/>
    </source>
</evidence>
<protein>
    <submittedName>
        <fullName evidence="2">Uncharacterized protein</fullName>
    </submittedName>
</protein>
<evidence type="ECO:0000256" key="1">
    <source>
        <dbReference type="SAM" id="Phobius"/>
    </source>
</evidence>
<keyword evidence="1" id="KW-1133">Transmembrane helix</keyword>
<proteinExistence type="predicted"/>
<sequence>MSLIPVLPVVLPVRVSRETPLLVPKESSDSGFLSSSSPLSVAYDLHYDHKDDTLFVVKTERFSAETRPKSAQNAGKRVTFREDTVDILEVVAPEPIEGWDEEEDDDGSVIALTPFALLVIISLSFLMTLATLLALRLSSADFG</sequence>
<dbReference type="EMBL" id="CAJPVJ010013800">
    <property type="protein sequence ID" value="CAG2175040.1"/>
    <property type="molecule type" value="Genomic_DNA"/>
</dbReference>
<keyword evidence="1" id="KW-0472">Membrane</keyword>